<dbReference type="CDD" id="cd04301">
    <property type="entry name" value="NAT_SF"/>
    <property type="match status" value="1"/>
</dbReference>
<dbReference type="PROSITE" id="PS51726">
    <property type="entry name" value="MYST_HAT"/>
    <property type="match status" value="1"/>
</dbReference>
<dbReference type="GO" id="GO:0008270">
    <property type="term" value="F:zinc ion binding"/>
    <property type="evidence" value="ECO:0007669"/>
    <property type="project" value="UniProtKB-KW"/>
</dbReference>
<keyword evidence="6" id="KW-0479">Metal-binding</keyword>
<dbReference type="GO" id="GO:1903108">
    <property type="term" value="P:regulation of mitochondrial transcription"/>
    <property type="evidence" value="ECO:0007669"/>
    <property type="project" value="UniProtKB-ARBA"/>
</dbReference>
<dbReference type="FunFam" id="3.30.60.60:FF:000001">
    <property type="entry name" value="Histone acetyltransferase"/>
    <property type="match status" value="1"/>
</dbReference>
<dbReference type="Pfam" id="PF01853">
    <property type="entry name" value="MOZ_SAS"/>
    <property type="match status" value="1"/>
</dbReference>
<dbReference type="GO" id="GO:0040029">
    <property type="term" value="P:epigenetic regulation of gene expression"/>
    <property type="evidence" value="ECO:0007669"/>
    <property type="project" value="UniProtKB-ARBA"/>
</dbReference>
<evidence type="ECO:0000256" key="7">
    <source>
        <dbReference type="ARBA" id="ARBA00022771"/>
    </source>
</evidence>
<keyword evidence="13" id="KW-0010">Activator</keyword>
<dbReference type="InterPro" id="IPR016181">
    <property type="entry name" value="Acyl_CoA_acyltransferase"/>
</dbReference>
<keyword evidence="4" id="KW-0597">Phosphoprotein</keyword>
<feature type="domain" description="MYST-type HAT" evidence="22">
    <location>
        <begin position="165"/>
        <end position="438"/>
    </location>
</feature>
<dbReference type="InterPro" id="IPR002717">
    <property type="entry name" value="HAT_MYST-type"/>
</dbReference>
<comment type="catalytic activity">
    <reaction evidence="16">
        <text>L-lysyl-[protein] + acetyl-CoA = N(6)-acetyl-L-lysyl-[protein] + CoA + H(+)</text>
        <dbReference type="Rhea" id="RHEA:45948"/>
        <dbReference type="Rhea" id="RHEA-COMP:9752"/>
        <dbReference type="Rhea" id="RHEA-COMP:10731"/>
        <dbReference type="ChEBI" id="CHEBI:15378"/>
        <dbReference type="ChEBI" id="CHEBI:29969"/>
        <dbReference type="ChEBI" id="CHEBI:57287"/>
        <dbReference type="ChEBI" id="CHEBI:57288"/>
        <dbReference type="ChEBI" id="CHEBI:61930"/>
    </reaction>
    <physiologicalReaction direction="left-to-right" evidence="16">
        <dbReference type="Rhea" id="RHEA:45949"/>
    </physiologicalReaction>
</comment>
<evidence type="ECO:0000256" key="3">
    <source>
        <dbReference type="ARBA" id="ARBA00010107"/>
    </source>
</evidence>
<comment type="catalytic activity">
    <reaction evidence="20">
        <text>L-lysyl-[protein] + acetyl-CoA = N(6)-acetyl-L-lysyl-[protein] + CoA + H(+)</text>
        <dbReference type="Rhea" id="RHEA:45948"/>
        <dbReference type="Rhea" id="RHEA-COMP:9752"/>
        <dbReference type="Rhea" id="RHEA-COMP:10731"/>
        <dbReference type="ChEBI" id="CHEBI:15378"/>
        <dbReference type="ChEBI" id="CHEBI:29969"/>
        <dbReference type="ChEBI" id="CHEBI:57287"/>
        <dbReference type="ChEBI" id="CHEBI:57288"/>
        <dbReference type="ChEBI" id="CHEBI:61930"/>
        <dbReference type="EC" id="2.3.1.48"/>
    </reaction>
</comment>
<dbReference type="InterPro" id="IPR025995">
    <property type="entry name" value="Tudor-knot"/>
</dbReference>
<dbReference type="GO" id="GO:0072487">
    <property type="term" value="C:MSL complex"/>
    <property type="evidence" value="ECO:0007669"/>
    <property type="project" value="UniProtKB-ARBA"/>
</dbReference>
<dbReference type="EMBL" id="NCKU01006396">
    <property type="protein sequence ID" value="RWS03540.1"/>
    <property type="molecule type" value="Genomic_DNA"/>
</dbReference>
<feature type="compositionally biased region" description="Basic and acidic residues" evidence="21">
    <location>
        <begin position="7"/>
        <end position="28"/>
    </location>
</feature>
<evidence type="ECO:0000256" key="19">
    <source>
        <dbReference type="PIRSR" id="PIRSR602717-51"/>
    </source>
</evidence>
<dbReference type="GO" id="GO:0044545">
    <property type="term" value="C:NSL complex"/>
    <property type="evidence" value="ECO:0007669"/>
    <property type="project" value="UniProtKB-ARBA"/>
</dbReference>
<dbReference type="InterPro" id="IPR050603">
    <property type="entry name" value="MYST_HAT"/>
</dbReference>
<dbReference type="GO" id="GO:0030097">
    <property type="term" value="P:hemopoiesis"/>
    <property type="evidence" value="ECO:0007669"/>
    <property type="project" value="UniProtKB-ARBA"/>
</dbReference>
<evidence type="ECO:0000256" key="14">
    <source>
        <dbReference type="ARBA" id="ARBA00023163"/>
    </source>
</evidence>
<evidence type="ECO:0000256" key="17">
    <source>
        <dbReference type="ARBA" id="ARBA00051681"/>
    </source>
</evidence>
<dbReference type="GO" id="GO:0046972">
    <property type="term" value="F:histone H4K16 acetyltransferase activity"/>
    <property type="evidence" value="ECO:0007669"/>
    <property type="project" value="UniProtKB-ARBA"/>
</dbReference>
<feature type="active site" description="Proton donor/acceptor" evidence="19">
    <location>
        <position position="341"/>
    </location>
</feature>
<keyword evidence="10" id="KW-0007">Acetylation</keyword>
<dbReference type="SUPFAM" id="SSF54160">
    <property type="entry name" value="Chromo domain-like"/>
    <property type="match status" value="1"/>
</dbReference>
<dbReference type="Pfam" id="PF17772">
    <property type="entry name" value="zf-MYST"/>
    <property type="match status" value="1"/>
</dbReference>
<dbReference type="Gene3D" id="1.10.10.10">
    <property type="entry name" value="Winged helix-like DNA-binding domain superfamily/Winged helix DNA-binding domain"/>
    <property type="match status" value="1"/>
</dbReference>
<reference evidence="25 26" key="1">
    <citation type="journal article" date="2018" name="Gigascience">
        <title>Genomes of trombidid mites reveal novel predicted allergens and laterally-transferred genes associated with secondary metabolism.</title>
        <authorList>
            <person name="Dong X."/>
            <person name="Chaisiri K."/>
            <person name="Xia D."/>
            <person name="Armstrong S.D."/>
            <person name="Fang Y."/>
            <person name="Donnelly M.J."/>
            <person name="Kadowaki T."/>
            <person name="McGarry J.W."/>
            <person name="Darby A.C."/>
            <person name="Makepeace B.L."/>
        </authorList>
    </citation>
    <scope>NUCLEOTIDE SEQUENCE [LARGE SCALE GENOMIC DNA]</scope>
    <source>
        <strain evidence="25">UoL-WK</strain>
    </source>
</reference>
<sequence length="449" mass="52637">MSDVMDDNGKDRNARVKVEAKTDGKDDRGEADDGDEPLLFIGEHYMVKRSDDTWHSAEIIEVRNNFQEGNRYEYYVHYDGFNRRLDEWVDKFKFDLSSREKIDINAKVSQNAIAVSQTNSDSDKPDRKITRNQKRKHDEINHIQKSFAEMDPTTAALEREHEAITKVKYVDKIQFGKYEIDAWYFSPFPEEYGKQPKLWICEYCLKYMRLEKTYRYHQRDCTWRQPVGKEIYRKGTISVFEVDGKEHKIYAQNLCLLAKLFLDHKTLFFDVEPFLFYILCEVDKQGAHLVGYFSKEKESPDGNNLACILTLPPYQRKGYGKFLIAFSYEISKLENTIGSPEKPLSDLGKLSYRSYWSYVLLEILRDFRGVLSIRDLSQMTSITQSDIISTLQSMNMVKYWKGQHVICVTPKLVEEHLKSAQYKKPRLTVDTSCLRWAPPKTAKPKSNKK</sequence>
<dbReference type="GO" id="GO:0045595">
    <property type="term" value="P:regulation of cell differentiation"/>
    <property type="evidence" value="ECO:0007669"/>
    <property type="project" value="UniProtKB-ARBA"/>
</dbReference>
<dbReference type="GO" id="GO:0005634">
    <property type="term" value="C:nucleus"/>
    <property type="evidence" value="ECO:0007669"/>
    <property type="project" value="UniProtKB-SubCell"/>
</dbReference>
<dbReference type="GO" id="GO:0051241">
    <property type="term" value="P:negative regulation of multicellular organismal process"/>
    <property type="evidence" value="ECO:0007669"/>
    <property type="project" value="UniProtKB-ARBA"/>
</dbReference>
<evidence type="ECO:0000313" key="23">
    <source>
        <dbReference type="EMBL" id="RWS03540.1"/>
    </source>
</evidence>
<dbReference type="GO" id="GO:0005705">
    <property type="term" value="C:polytene chromosome interband"/>
    <property type="evidence" value="ECO:0007669"/>
    <property type="project" value="UniProtKB-ARBA"/>
</dbReference>
<proteinExistence type="inferred from homology"/>
<keyword evidence="8" id="KW-0862">Zinc</keyword>
<evidence type="ECO:0000256" key="12">
    <source>
        <dbReference type="ARBA" id="ARBA00023128"/>
    </source>
</evidence>
<dbReference type="GO" id="GO:0035267">
    <property type="term" value="C:NuA4 histone acetyltransferase complex"/>
    <property type="evidence" value="ECO:0007669"/>
    <property type="project" value="TreeGrafter"/>
</dbReference>
<dbReference type="Pfam" id="PF11717">
    <property type="entry name" value="Tudor-knot"/>
    <property type="match status" value="1"/>
</dbReference>
<evidence type="ECO:0000256" key="13">
    <source>
        <dbReference type="ARBA" id="ARBA00023159"/>
    </source>
</evidence>
<keyword evidence="7" id="KW-0863">Zinc-finger</keyword>
<feature type="region of interest" description="Disordered" evidence="21">
    <location>
        <begin position="115"/>
        <end position="136"/>
    </location>
</feature>
<organism evidence="25 26">
    <name type="scientific">Dinothrombium tinctorium</name>
    <dbReference type="NCBI Taxonomy" id="1965070"/>
    <lineage>
        <taxon>Eukaryota</taxon>
        <taxon>Metazoa</taxon>
        <taxon>Ecdysozoa</taxon>
        <taxon>Arthropoda</taxon>
        <taxon>Chelicerata</taxon>
        <taxon>Arachnida</taxon>
        <taxon>Acari</taxon>
        <taxon>Acariformes</taxon>
        <taxon>Trombidiformes</taxon>
        <taxon>Prostigmata</taxon>
        <taxon>Anystina</taxon>
        <taxon>Parasitengona</taxon>
        <taxon>Trombidioidea</taxon>
        <taxon>Trombidiidae</taxon>
        <taxon>Dinothrombium</taxon>
    </lineage>
</organism>
<dbReference type="SUPFAM" id="SSF55729">
    <property type="entry name" value="Acyl-CoA N-acyltransferases (Nat)"/>
    <property type="match status" value="1"/>
</dbReference>
<evidence type="ECO:0000256" key="1">
    <source>
        <dbReference type="ARBA" id="ARBA00004123"/>
    </source>
</evidence>
<dbReference type="FunFam" id="3.40.630.30:FF:000002">
    <property type="entry name" value="Histone acetyltransferase"/>
    <property type="match status" value="1"/>
</dbReference>
<evidence type="ECO:0000256" key="16">
    <source>
        <dbReference type="ARBA" id="ARBA00047787"/>
    </source>
</evidence>
<name>A0A3S3P3E0_9ACAR</name>
<evidence type="ECO:0000256" key="2">
    <source>
        <dbReference type="ARBA" id="ARBA00004173"/>
    </source>
</evidence>
<comment type="similarity">
    <text evidence="3 20">Belongs to the MYST (SAS/MOZ) family.</text>
</comment>
<gene>
    <name evidence="24" type="ORF">B4U79_02227</name>
    <name evidence="23" type="ORF">B4U79_03035</name>
    <name evidence="25" type="ORF">B4U79_08143</name>
</gene>
<evidence type="ECO:0000256" key="20">
    <source>
        <dbReference type="RuleBase" id="RU361211"/>
    </source>
</evidence>
<comment type="caution">
    <text evidence="25">The sequence shown here is derived from an EMBL/GenBank/DDBJ whole genome shotgun (WGS) entry which is preliminary data.</text>
</comment>
<keyword evidence="9" id="KW-0156">Chromatin regulator</keyword>
<dbReference type="Proteomes" id="UP000285301">
    <property type="component" value="Unassembled WGS sequence"/>
</dbReference>
<dbReference type="InterPro" id="IPR040706">
    <property type="entry name" value="Zf-MYST"/>
</dbReference>
<keyword evidence="12" id="KW-0496">Mitochondrion</keyword>
<dbReference type="FunFam" id="2.30.30.140:FF:000039">
    <property type="entry name" value="Histone acetyltransferase"/>
    <property type="match status" value="1"/>
</dbReference>
<evidence type="ECO:0000256" key="15">
    <source>
        <dbReference type="ARBA" id="ARBA00023242"/>
    </source>
</evidence>
<evidence type="ECO:0000256" key="6">
    <source>
        <dbReference type="ARBA" id="ARBA00022723"/>
    </source>
</evidence>
<evidence type="ECO:0000256" key="21">
    <source>
        <dbReference type="SAM" id="MobiDB-lite"/>
    </source>
</evidence>
<evidence type="ECO:0000256" key="11">
    <source>
        <dbReference type="ARBA" id="ARBA00023015"/>
    </source>
</evidence>
<evidence type="ECO:0000256" key="9">
    <source>
        <dbReference type="ARBA" id="ARBA00022853"/>
    </source>
</evidence>
<keyword evidence="11" id="KW-0805">Transcription regulation</keyword>
<evidence type="ECO:0000256" key="4">
    <source>
        <dbReference type="ARBA" id="ARBA00022553"/>
    </source>
</evidence>
<protein>
    <recommendedName>
        <fullName evidence="20">Histone acetyltransferase</fullName>
        <ecNumber evidence="20">2.3.1.48</ecNumber>
    </recommendedName>
</protein>
<keyword evidence="26" id="KW-1185">Reference proteome</keyword>
<keyword evidence="15 20" id="KW-0539">Nucleus</keyword>
<accession>A0A3S3P3E0</accession>
<keyword evidence="5 25" id="KW-0808">Transferase</keyword>
<dbReference type="EC" id="2.3.1.48" evidence="20"/>
<reference evidence="25" key="2">
    <citation type="submission" date="2018-11" db="EMBL/GenBank/DDBJ databases">
        <title>Trombidioid mite genomics.</title>
        <authorList>
            <person name="Dong X."/>
        </authorList>
    </citation>
    <scope>NUCLEOTIDE SEQUENCE</scope>
    <source>
        <strain evidence="25">UoL-WK</strain>
    </source>
</reference>
<dbReference type="Gene3D" id="3.30.60.60">
    <property type="entry name" value="N-acetyl transferase-like"/>
    <property type="match status" value="1"/>
</dbReference>
<comment type="subcellular location">
    <subcellularLocation>
        <location evidence="2">Mitochondrion</location>
    </subcellularLocation>
    <subcellularLocation>
        <location evidence="1 20">Nucleus</location>
    </subcellularLocation>
</comment>
<dbReference type="AlphaFoldDB" id="A0A3S3P3E0"/>
<keyword evidence="14" id="KW-0804">Transcription</keyword>
<evidence type="ECO:0000313" key="24">
    <source>
        <dbReference type="EMBL" id="RWS04102.1"/>
    </source>
</evidence>
<comment type="subunit">
    <text evidence="18">Component of a multisubunit histone acetyltransferase complex (MSL) at least composed of the MOF/KAT8, MSL1/hampin, MSL2L1 and MSL3L1. Component of the NSL complex at least composed of MOF/KAT8, KANSL1, KANSL2, KANSL3, MCRS1, PHF20, OGT1/OGT, WDR5 and HCFC1. Component of some MLL1/MLL complex, at least composed of the core components KMT2A/MLL1, ASH2L, HCFC1, WDR5 and RBBP5, as well as the facultative components BACC1, CHD8, E2F6, HSP70, INO80C, KANSL1, LAS1L, MAX, MCRS1, MGA, MOF/KAT8, PELP1, PHF20, PRP31, RING2, RUVB1/TIP49A, RUVB2/TIP49B, SENP3, TAF1, TAF4, TAF6, TAF7, TAF9 and TEX10. Interacts with the chromodomain of MORF4L1/MRG15. Interacts with ATM (via its Tudor-knot domain); possibly regulating the activity of ATM. Interacts with NELFD.</text>
</comment>
<dbReference type="InterPro" id="IPR016197">
    <property type="entry name" value="Chromo-like_dom_sf"/>
</dbReference>
<evidence type="ECO:0000256" key="8">
    <source>
        <dbReference type="ARBA" id="ARBA00022833"/>
    </source>
</evidence>
<dbReference type="GO" id="GO:0022008">
    <property type="term" value="P:neurogenesis"/>
    <property type="evidence" value="ECO:0007669"/>
    <property type="project" value="UniProtKB-ARBA"/>
</dbReference>
<dbReference type="PANTHER" id="PTHR10615:SF82">
    <property type="entry name" value="HISTONE ACETYLTRANSFERASE KAT8"/>
    <property type="match status" value="1"/>
</dbReference>
<evidence type="ECO:0000259" key="22">
    <source>
        <dbReference type="PROSITE" id="PS51726"/>
    </source>
</evidence>
<dbReference type="EMBL" id="NCKU01005677">
    <property type="protein sequence ID" value="RWS04282.1"/>
    <property type="molecule type" value="Genomic_DNA"/>
</dbReference>
<feature type="region of interest" description="Disordered" evidence="21">
    <location>
        <begin position="1"/>
        <end position="35"/>
    </location>
</feature>
<dbReference type="FunFam" id="1.10.10.10:FF:000022">
    <property type="entry name" value="Histone acetyltransferase"/>
    <property type="match status" value="1"/>
</dbReference>
<dbReference type="STRING" id="1965070.A0A3S3P3E0"/>
<evidence type="ECO:0000256" key="10">
    <source>
        <dbReference type="ARBA" id="ARBA00022990"/>
    </source>
</evidence>
<dbReference type="Gene3D" id="3.40.630.30">
    <property type="match status" value="1"/>
</dbReference>
<comment type="catalytic activity">
    <reaction evidence="17">
        <text>propanoyl-CoA + L-lysyl-[protein] = N(6)-propanoyl-L-lysyl-[protein] + CoA + H(+)</text>
        <dbReference type="Rhea" id="RHEA:54020"/>
        <dbReference type="Rhea" id="RHEA-COMP:9752"/>
        <dbReference type="Rhea" id="RHEA-COMP:13758"/>
        <dbReference type="ChEBI" id="CHEBI:15378"/>
        <dbReference type="ChEBI" id="CHEBI:29969"/>
        <dbReference type="ChEBI" id="CHEBI:57287"/>
        <dbReference type="ChEBI" id="CHEBI:57392"/>
        <dbReference type="ChEBI" id="CHEBI:138019"/>
    </reaction>
    <physiologicalReaction direction="left-to-right" evidence="17">
        <dbReference type="Rhea" id="RHEA:54021"/>
    </physiologicalReaction>
</comment>
<evidence type="ECO:0000256" key="5">
    <source>
        <dbReference type="ARBA" id="ARBA00022679"/>
    </source>
</evidence>
<dbReference type="GO" id="GO:0005739">
    <property type="term" value="C:mitochondrion"/>
    <property type="evidence" value="ECO:0007669"/>
    <property type="project" value="UniProtKB-SubCell"/>
</dbReference>
<dbReference type="Gene3D" id="2.30.30.140">
    <property type="match status" value="1"/>
</dbReference>
<dbReference type="OrthoDB" id="787137at2759"/>
<evidence type="ECO:0000256" key="18">
    <source>
        <dbReference type="ARBA" id="ARBA00062668"/>
    </source>
</evidence>
<dbReference type="PANTHER" id="PTHR10615">
    <property type="entry name" value="HISTONE ACETYLTRANSFERASE"/>
    <property type="match status" value="1"/>
</dbReference>
<dbReference type="EMBL" id="NCKU01005850">
    <property type="protein sequence ID" value="RWS04102.1"/>
    <property type="molecule type" value="Genomic_DNA"/>
</dbReference>
<dbReference type="InterPro" id="IPR036388">
    <property type="entry name" value="WH-like_DNA-bd_sf"/>
</dbReference>
<dbReference type="GO" id="GO:0140861">
    <property type="term" value="P:DNA repair-dependent chromatin remodeling"/>
    <property type="evidence" value="ECO:0007669"/>
    <property type="project" value="UniProtKB-ARBA"/>
</dbReference>
<evidence type="ECO:0000313" key="26">
    <source>
        <dbReference type="Proteomes" id="UP000285301"/>
    </source>
</evidence>
<evidence type="ECO:0000313" key="25">
    <source>
        <dbReference type="EMBL" id="RWS04282.1"/>
    </source>
</evidence>